<dbReference type="InterPro" id="IPR000515">
    <property type="entry name" value="MetI-like"/>
</dbReference>
<dbReference type="SUPFAM" id="SSF161098">
    <property type="entry name" value="MetI-like"/>
    <property type="match status" value="1"/>
</dbReference>
<evidence type="ECO:0000256" key="5">
    <source>
        <dbReference type="ARBA" id="ARBA00022989"/>
    </source>
</evidence>
<comment type="similarity">
    <text evidence="7">Belongs to the binding-protein-dependent transport system permease family.</text>
</comment>
<keyword evidence="2 7" id="KW-0813">Transport</keyword>
<feature type="transmembrane region" description="Helical" evidence="7">
    <location>
        <begin position="21"/>
        <end position="43"/>
    </location>
</feature>
<sequence>MFHLTIGVRSLRIAKLSYLKAVGVRLLAGIPVFLLVTFSATALSSLMPGSAAQLILGENATQAQIDALNSRYGYDLPVWERYLGWLGRLLQGDLGQTMFSQQSVAKLLVDRAAVTFEIALLAMFVSLLIGVPLAMYTASRPGSILDTVLRAVSSVMLSIPTFVIVVLLGFVFAIVLRWLPATGWVTFSDDPIGNLYYVALPVMCLSVHQAAYFYRVSRSEFVAVLHEDYILVARAKGLPTRYILMRHVLRPASPQVLTVMGLSMTYLLGGSFIVESYFAVPGIGWTVLNAVSSHDLPVMQAILSLTVVIFVVIFILVDLGYALIDPRVDVS</sequence>
<keyword evidence="3" id="KW-1003">Cell membrane</keyword>
<feature type="domain" description="ABC transmembrane type-1" evidence="8">
    <location>
        <begin position="112"/>
        <end position="320"/>
    </location>
</feature>
<feature type="transmembrane region" description="Helical" evidence="7">
    <location>
        <begin position="118"/>
        <end position="136"/>
    </location>
</feature>
<evidence type="ECO:0000259" key="8">
    <source>
        <dbReference type="PROSITE" id="PS50928"/>
    </source>
</evidence>
<feature type="transmembrane region" description="Helical" evidence="7">
    <location>
        <begin position="195"/>
        <end position="214"/>
    </location>
</feature>
<dbReference type="Gene3D" id="1.10.3720.10">
    <property type="entry name" value="MetI-like"/>
    <property type="match status" value="1"/>
</dbReference>
<dbReference type="CDD" id="cd06261">
    <property type="entry name" value="TM_PBP2"/>
    <property type="match status" value="1"/>
</dbReference>
<feature type="transmembrane region" description="Helical" evidence="7">
    <location>
        <begin position="298"/>
        <end position="324"/>
    </location>
</feature>
<evidence type="ECO:0000256" key="3">
    <source>
        <dbReference type="ARBA" id="ARBA00022475"/>
    </source>
</evidence>
<proteinExistence type="inferred from homology"/>
<comment type="caution">
    <text evidence="9">The sequence shown here is derived from an EMBL/GenBank/DDBJ whole genome shotgun (WGS) entry which is preliminary data.</text>
</comment>
<accession>A0A154IMG4</accession>
<dbReference type="RefSeq" id="WP_062941274.1">
    <property type="nucleotide sequence ID" value="NZ_CP171844.1"/>
</dbReference>
<keyword evidence="6 7" id="KW-0472">Membrane</keyword>
<protein>
    <submittedName>
        <fullName evidence="9">ABC transporter permease</fullName>
    </submittedName>
</protein>
<dbReference type="Pfam" id="PF00528">
    <property type="entry name" value="BPD_transp_1"/>
    <property type="match status" value="1"/>
</dbReference>
<dbReference type="InterPro" id="IPR035906">
    <property type="entry name" value="MetI-like_sf"/>
</dbReference>
<dbReference type="GO" id="GO:0055085">
    <property type="term" value="P:transmembrane transport"/>
    <property type="evidence" value="ECO:0007669"/>
    <property type="project" value="InterPro"/>
</dbReference>
<organism evidence="9">
    <name type="scientific">Rhizobium leguminosarum</name>
    <dbReference type="NCBI Taxonomy" id="384"/>
    <lineage>
        <taxon>Bacteria</taxon>
        <taxon>Pseudomonadati</taxon>
        <taxon>Pseudomonadota</taxon>
        <taxon>Alphaproteobacteria</taxon>
        <taxon>Hyphomicrobiales</taxon>
        <taxon>Rhizobiaceae</taxon>
        <taxon>Rhizobium/Agrobacterium group</taxon>
        <taxon>Rhizobium</taxon>
    </lineage>
</organism>
<feature type="transmembrane region" description="Helical" evidence="7">
    <location>
        <begin position="256"/>
        <end position="278"/>
    </location>
</feature>
<dbReference type="PANTHER" id="PTHR43163:SF3">
    <property type="entry name" value="PEPTIDE ABC TRANSPORTER PERMEASE PROTEIN"/>
    <property type="match status" value="1"/>
</dbReference>
<feature type="transmembrane region" description="Helical" evidence="7">
    <location>
        <begin position="148"/>
        <end position="175"/>
    </location>
</feature>
<evidence type="ECO:0000256" key="6">
    <source>
        <dbReference type="ARBA" id="ARBA00023136"/>
    </source>
</evidence>
<dbReference type="AlphaFoldDB" id="A0A154IMG4"/>
<gene>
    <name evidence="9" type="ORF">A4A59_01705</name>
</gene>
<name>A0A154IMG4_RHILE</name>
<evidence type="ECO:0000256" key="4">
    <source>
        <dbReference type="ARBA" id="ARBA00022692"/>
    </source>
</evidence>
<evidence type="ECO:0000256" key="2">
    <source>
        <dbReference type="ARBA" id="ARBA00022448"/>
    </source>
</evidence>
<dbReference type="PROSITE" id="PS50928">
    <property type="entry name" value="ABC_TM1"/>
    <property type="match status" value="1"/>
</dbReference>
<dbReference type="GO" id="GO:0005886">
    <property type="term" value="C:plasma membrane"/>
    <property type="evidence" value="ECO:0007669"/>
    <property type="project" value="UniProtKB-SubCell"/>
</dbReference>
<comment type="subcellular location">
    <subcellularLocation>
        <location evidence="1 7">Cell membrane</location>
        <topology evidence="1 7">Multi-pass membrane protein</topology>
    </subcellularLocation>
</comment>
<evidence type="ECO:0000256" key="1">
    <source>
        <dbReference type="ARBA" id="ARBA00004651"/>
    </source>
</evidence>
<reference evidence="9" key="1">
    <citation type="submission" date="2016-03" db="EMBL/GenBank/DDBJ databases">
        <title>Microsymbionts genomes from the relict species Vavilovia formosa.</title>
        <authorList>
            <person name="Chirak E."/>
            <person name="Kimeklis A."/>
            <person name="Kopat V."/>
            <person name="Andronov E."/>
        </authorList>
    </citation>
    <scope>NUCLEOTIDE SEQUENCE [LARGE SCALE GENOMIC DNA]</scope>
    <source>
        <strain evidence="9">Vaf12</strain>
    </source>
</reference>
<evidence type="ECO:0000256" key="7">
    <source>
        <dbReference type="RuleBase" id="RU363032"/>
    </source>
</evidence>
<keyword evidence="5 7" id="KW-1133">Transmembrane helix</keyword>
<keyword evidence="4 7" id="KW-0812">Transmembrane</keyword>
<evidence type="ECO:0000313" key="9">
    <source>
        <dbReference type="EMBL" id="KZB01616.1"/>
    </source>
</evidence>
<dbReference type="PANTHER" id="PTHR43163">
    <property type="entry name" value="DIPEPTIDE TRANSPORT SYSTEM PERMEASE PROTEIN DPPB-RELATED"/>
    <property type="match status" value="1"/>
</dbReference>
<dbReference type="EMBL" id="LVYU01000079">
    <property type="protein sequence ID" value="KZB01616.1"/>
    <property type="molecule type" value="Genomic_DNA"/>
</dbReference>